<dbReference type="InterPro" id="IPR000510">
    <property type="entry name" value="Nase/OxRdtase_comp1"/>
</dbReference>
<proteinExistence type="predicted"/>
<evidence type="ECO:0000313" key="2">
    <source>
        <dbReference type="EMBL" id="MFD0896356.1"/>
    </source>
</evidence>
<protein>
    <submittedName>
        <fullName evidence="2">Nitrogenase component 1</fullName>
    </submittedName>
</protein>
<gene>
    <name evidence="2" type="ORF">ACFQZ7_01200</name>
</gene>
<dbReference type="Pfam" id="PF00148">
    <property type="entry name" value="Oxidored_nitro"/>
    <property type="match status" value="1"/>
</dbReference>
<evidence type="ECO:0000313" key="3">
    <source>
        <dbReference type="Proteomes" id="UP001597104"/>
    </source>
</evidence>
<feature type="domain" description="Nitrogenase/oxidoreductase component 1" evidence="1">
    <location>
        <begin position="45"/>
        <end position="350"/>
    </location>
</feature>
<keyword evidence="3" id="KW-1185">Reference proteome</keyword>
<reference evidence="3" key="1">
    <citation type="journal article" date="2019" name="Int. J. Syst. Evol. Microbiol.">
        <title>The Global Catalogue of Microorganisms (GCM) 10K type strain sequencing project: providing services to taxonomists for standard genome sequencing and annotation.</title>
        <authorList>
            <consortium name="The Broad Institute Genomics Platform"/>
            <consortium name="The Broad Institute Genome Sequencing Center for Infectious Disease"/>
            <person name="Wu L."/>
            <person name="Ma J."/>
        </authorList>
    </citation>
    <scope>NUCLEOTIDE SEQUENCE [LARGE SCALE GENOMIC DNA]</scope>
    <source>
        <strain evidence="3">CCM 8925</strain>
    </source>
</reference>
<comment type="caution">
    <text evidence="2">The sequence shown here is derived from an EMBL/GenBank/DDBJ whole genome shotgun (WGS) entry which is preliminary data.</text>
</comment>
<dbReference type="Gene3D" id="3.40.50.1980">
    <property type="entry name" value="Nitrogenase molybdenum iron protein domain"/>
    <property type="match status" value="2"/>
</dbReference>
<dbReference type="SUPFAM" id="SSF53807">
    <property type="entry name" value="Helical backbone' metal receptor"/>
    <property type="match status" value="1"/>
</dbReference>
<sequence length="439" mass="47980">MLKNMHTAPKQVSVPIAQAEFPQPFPVGLEYSAPARGTQNIVFTGLSIPEAHSIFVCPQGCLRGVVLTAADIGASDRFSTIAVGESNVLEGNMEDQIIDGVGHIIDQLPVTPPAVLVYTSCVHQFLGIDLHMVFGTLRANYPAIQFTDCYMNPIMRKSGWNPDQKMRRQLYSLLKPAPLDEHAVNILANDYPLDHSSDLYQLLSQNHYTVREVATCKSYADYQKMATSKVAIVTRPAGKPAGKLVEKKLGQQLLYLPLSYNYEEIIQNLQKLSAALGLNYQPDPQTIAACDQALAAAQAIIGNTPIALDGTLGPRPLGLARLLLEHGFRVTDIYIDMFNKEEKADFAELQAIAPDLAIHSTLAVGMRVAPRTREEKVLAIGQKAAYFTATAYFVNLIKGSGLYGFDGIQRLASLMVAAYQEPKDTQALIQTKSWGCGCL</sequence>
<dbReference type="Proteomes" id="UP001597104">
    <property type="component" value="Unassembled WGS sequence"/>
</dbReference>
<name>A0ABW3EBF4_9LACO</name>
<dbReference type="EMBL" id="JBHTIO010000003">
    <property type="protein sequence ID" value="MFD0896356.1"/>
    <property type="molecule type" value="Genomic_DNA"/>
</dbReference>
<accession>A0ABW3EBF4</accession>
<dbReference type="RefSeq" id="WP_137638071.1">
    <property type="nucleotide sequence ID" value="NZ_BJDN01000017.1"/>
</dbReference>
<evidence type="ECO:0000259" key="1">
    <source>
        <dbReference type="Pfam" id="PF00148"/>
    </source>
</evidence>
<organism evidence="2 3">
    <name type="scientific">Loigolactobacillus binensis</name>
    <dbReference type="NCBI Taxonomy" id="2559922"/>
    <lineage>
        <taxon>Bacteria</taxon>
        <taxon>Bacillati</taxon>
        <taxon>Bacillota</taxon>
        <taxon>Bacilli</taxon>
        <taxon>Lactobacillales</taxon>
        <taxon>Lactobacillaceae</taxon>
        <taxon>Loigolactobacillus</taxon>
    </lineage>
</organism>